<accession>A0ABW9ITU9</accession>
<gene>
    <name evidence="2" type="ORF">ACKI1S_35705</name>
</gene>
<feature type="region of interest" description="Disordered" evidence="1">
    <location>
        <begin position="1"/>
        <end position="38"/>
    </location>
</feature>
<reference evidence="2 3" key="1">
    <citation type="submission" date="2024-12" db="EMBL/GenBank/DDBJ databases">
        <title>Forecasting of Potato common scab and diversities of Pathogenic streptomyces spp. in china.</title>
        <authorList>
            <person name="Handique U."/>
            <person name="Wu J."/>
        </authorList>
    </citation>
    <scope>NUCLEOTIDE SEQUENCE [LARGE SCALE GENOMIC DNA]</scope>
    <source>
        <strain evidence="2 3">ZRIMU1585</strain>
    </source>
</reference>
<evidence type="ECO:0000313" key="3">
    <source>
        <dbReference type="Proteomes" id="UP001631993"/>
    </source>
</evidence>
<comment type="caution">
    <text evidence="2">The sequence shown here is derived from an EMBL/GenBank/DDBJ whole genome shotgun (WGS) entry which is preliminary data.</text>
</comment>
<dbReference type="RefSeq" id="WP_369280211.1">
    <property type="nucleotide sequence ID" value="NZ_JBJVMW010000023.1"/>
</dbReference>
<dbReference type="Proteomes" id="UP001631993">
    <property type="component" value="Unassembled WGS sequence"/>
</dbReference>
<name>A0ABW9ITU9_STRGJ</name>
<proteinExistence type="predicted"/>
<protein>
    <submittedName>
        <fullName evidence="2">Uncharacterized protein</fullName>
    </submittedName>
</protein>
<dbReference type="EMBL" id="JBJVNE010000021">
    <property type="protein sequence ID" value="MFM9651487.1"/>
    <property type="molecule type" value="Genomic_DNA"/>
</dbReference>
<keyword evidence="3" id="KW-1185">Reference proteome</keyword>
<feature type="compositionally biased region" description="Basic and acidic residues" evidence="1">
    <location>
        <begin position="25"/>
        <end position="36"/>
    </location>
</feature>
<sequence length="261" mass="28239">MDDNPLPNPLAHPHPGLSGDDDFPLVDREPAPERYGRLQVRPDGLRPAEWLTERAPGHGDFGTVAGVAAPGFAAYARVLHPASLDERPVRWATVAAALGRVVEPDTAWHEVIGMDLDYVNASDYGLPGVWDEHPAEGPTPPALALSLIPVLARHTSTPEHCWFGLWNGYGRWDFDRFPSFETPGRDEVLLSGTLAEAVTPAELDEFAELPDLWWPDDRAWCLGGDVDLVSTYIGGSPELIADLLAAPGLEAHPVTAGDRVG</sequence>
<organism evidence="2 3">
    <name type="scientific">Streptomyces galilaeus</name>
    <dbReference type="NCBI Taxonomy" id="33899"/>
    <lineage>
        <taxon>Bacteria</taxon>
        <taxon>Bacillati</taxon>
        <taxon>Actinomycetota</taxon>
        <taxon>Actinomycetes</taxon>
        <taxon>Kitasatosporales</taxon>
        <taxon>Streptomycetaceae</taxon>
        <taxon>Streptomyces</taxon>
    </lineage>
</organism>
<evidence type="ECO:0000256" key="1">
    <source>
        <dbReference type="SAM" id="MobiDB-lite"/>
    </source>
</evidence>
<evidence type="ECO:0000313" key="2">
    <source>
        <dbReference type="EMBL" id="MFM9651487.1"/>
    </source>
</evidence>
<feature type="compositionally biased region" description="Pro residues" evidence="1">
    <location>
        <begin position="1"/>
        <end position="12"/>
    </location>
</feature>